<keyword evidence="11" id="KW-1185">Reference proteome</keyword>
<dbReference type="EC" id="4.2.1.46" evidence="4 8"/>
<dbReference type="InterPro" id="IPR016040">
    <property type="entry name" value="NAD(P)-bd_dom"/>
</dbReference>
<gene>
    <name evidence="10" type="ORF">AXX12_08335</name>
</gene>
<dbReference type="InterPro" id="IPR036291">
    <property type="entry name" value="NAD(P)-bd_dom_sf"/>
</dbReference>
<dbReference type="Gene3D" id="3.40.50.720">
    <property type="entry name" value="NAD(P)-binding Rossmann-like Domain"/>
    <property type="match status" value="1"/>
</dbReference>
<protein>
    <recommendedName>
        <fullName evidence="5 8">dTDP-glucose 4,6-dehydratase</fullName>
        <ecNumber evidence="4 8">4.2.1.46</ecNumber>
    </recommendedName>
</protein>
<evidence type="ECO:0000256" key="8">
    <source>
        <dbReference type="RuleBase" id="RU004473"/>
    </source>
</evidence>
<name>A0A154BR63_ANASB</name>
<evidence type="ECO:0000256" key="7">
    <source>
        <dbReference type="ARBA" id="ARBA00023239"/>
    </source>
</evidence>
<comment type="similarity">
    <text evidence="3 8">Belongs to the NAD(P)-dependent epimerase/dehydratase family. dTDP-glucose dehydratase subfamily.</text>
</comment>
<keyword evidence="7 8" id="KW-0456">Lyase</keyword>
<dbReference type="Proteomes" id="UP000076268">
    <property type="component" value="Unassembled WGS sequence"/>
</dbReference>
<dbReference type="GO" id="GO:0009225">
    <property type="term" value="P:nucleotide-sugar metabolic process"/>
    <property type="evidence" value="ECO:0007669"/>
    <property type="project" value="InterPro"/>
</dbReference>
<organism evidence="10 11">
    <name type="scientific">Anaerosporomusa subterranea</name>
    <dbReference type="NCBI Taxonomy" id="1794912"/>
    <lineage>
        <taxon>Bacteria</taxon>
        <taxon>Bacillati</taxon>
        <taxon>Bacillota</taxon>
        <taxon>Negativicutes</taxon>
        <taxon>Acetonemataceae</taxon>
        <taxon>Anaerosporomusa</taxon>
    </lineage>
</organism>
<comment type="caution">
    <text evidence="10">The sequence shown here is derived from an EMBL/GenBank/DDBJ whole genome shotgun (WGS) entry which is preliminary data.</text>
</comment>
<dbReference type="Pfam" id="PF16363">
    <property type="entry name" value="GDP_Man_Dehyd"/>
    <property type="match status" value="1"/>
</dbReference>
<dbReference type="InterPro" id="IPR005888">
    <property type="entry name" value="dTDP_Gluc_deHydtase"/>
</dbReference>
<dbReference type="CDD" id="cd05246">
    <property type="entry name" value="dTDP_GD_SDR_e"/>
    <property type="match status" value="1"/>
</dbReference>
<comment type="cofactor">
    <cofactor evidence="2 8">
        <name>NAD(+)</name>
        <dbReference type="ChEBI" id="CHEBI:57540"/>
    </cofactor>
</comment>
<evidence type="ECO:0000256" key="4">
    <source>
        <dbReference type="ARBA" id="ARBA00011990"/>
    </source>
</evidence>
<proteinExistence type="inferred from homology"/>
<evidence type="ECO:0000313" key="10">
    <source>
        <dbReference type="EMBL" id="KYZ76432.1"/>
    </source>
</evidence>
<evidence type="ECO:0000259" key="9">
    <source>
        <dbReference type="Pfam" id="PF16363"/>
    </source>
</evidence>
<dbReference type="NCBIfam" id="TIGR01181">
    <property type="entry name" value="dTDP_gluc_dehyt"/>
    <property type="match status" value="1"/>
</dbReference>
<dbReference type="Gene3D" id="3.90.25.10">
    <property type="entry name" value="UDP-galactose 4-epimerase, domain 1"/>
    <property type="match status" value="1"/>
</dbReference>
<evidence type="ECO:0000313" key="11">
    <source>
        <dbReference type="Proteomes" id="UP000076268"/>
    </source>
</evidence>
<accession>A0A154BR63</accession>
<dbReference type="EMBL" id="LSGP01000017">
    <property type="protein sequence ID" value="KYZ76432.1"/>
    <property type="molecule type" value="Genomic_DNA"/>
</dbReference>
<evidence type="ECO:0000256" key="1">
    <source>
        <dbReference type="ARBA" id="ARBA00001539"/>
    </source>
</evidence>
<sequence>MRKVLVTGGAGFIGSNYIYYIFNKYHGDIQVINIDKLTYAGNLDNLRKLDSQYIDNKNYVFEKVDICDEQAIKRIFETYKPEYVVNFAAESHVDRSISDPQLFLKTNILGTQILLNASLQFGVTRFHQVSTDEVYGSLGAAGLFTEQTPLDPRSPYSASKASADMICKAYYDTYKLPVTISRCSNNYGAYQFPEKLIPLMINNILTNKLLPIYGDGKQVRDWLHVVDHCEAIEQIIMRGKPGEIYNIGGNNESTNIAIVKLLIDSISEILSSDDLRKQHVSYNLITHIEDRKGHDRRYAIDASKMRRDFGWEPSIKFQDGIKDTIVWYLNNADWLENIITGDYQLYYDKFYAGKLSS</sequence>
<reference evidence="10 11" key="1">
    <citation type="submission" date="2016-02" db="EMBL/GenBank/DDBJ databases">
        <title>Anaerosporomusa subterraneum gen. nov., sp. nov., a spore-forming obligate anaerobe isolated from saprolite.</title>
        <authorList>
            <person name="Choi J.K."/>
            <person name="Shah M."/>
            <person name="Yee N."/>
        </authorList>
    </citation>
    <scope>NUCLEOTIDE SEQUENCE [LARGE SCALE GENOMIC DNA]</scope>
    <source>
        <strain evidence="10 11">RU4</strain>
    </source>
</reference>
<keyword evidence="6" id="KW-0520">NAD</keyword>
<dbReference type="GO" id="GO:0008460">
    <property type="term" value="F:dTDP-glucose 4,6-dehydratase activity"/>
    <property type="evidence" value="ECO:0007669"/>
    <property type="project" value="UniProtKB-EC"/>
</dbReference>
<evidence type="ECO:0000256" key="6">
    <source>
        <dbReference type="ARBA" id="ARBA00023027"/>
    </source>
</evidence>
<dbReference type="STRING" id="1794912.AXX12_08335"/>
<evidence type="ECO:0000256" key="3">
    <source>
        <dbReference type="ARBA" id="ARBA00008178"/>
    </source>
</evidence>
<dbReference type="SUPFAM" id="SSF51735">
    <property type="entry name" value="NAD(P)-binding Rossmann-fold domains"/>
    <property type="match status" value="1"/>
</dbReference>
<dbReference type="AlphaFoldDB" id="A0A154BR63"/>
<evidence type="ECO:0000256" key="5">
    <source>
        <dbReference type="ARBA" id="ARBA00016977"/>
    </source>
</evidence>
<dbReference type="PANTHER" id="PTHR43000">
    <property type="entry name" value="DTDP-D-GLUCOSE 4,6-DEHYDRATASE-RELATED"/>
    <property type="match status" value="1"/>
</dbReference>
<feature type="domain" description="NAD(P)-binding" evidence="9">
    <location>
        <begin position="5"/>
        <end position="324"/>
    </location>
</feature>
<evidence type="ECO:0000256" key="2">
    <source>
        <dbReference type="ARBA" id="ARBA00001911"/>
    </source>
</evidence>
<comment type="catalytic activity">
    <reaction evidence="1 8">
        <text>dTDP-alpha-D-glucose = dTDP-4-dehydro-6-deoxy-alpha-D-glucose + H2O</text>
        <dbReference type="Rhea" id="RHEA:17221"/>
        <dbReference type="ChEBI" id="CHEBI:15377"/>
        <dbReference type="ChEBI" id="CHEBI:57477"/>
        <dbReference type="ChEBI" id="CHEBI:57649"/>
        <dbReference type="EC" id="4.2.1.46"/>
    </reaction>
</comment>
<dbReference type="RefSeq" id="WP_066241894.1">
    <property type="nucleotide sequence ID" value="NZ_LSGP01000017.1"/>
</dbReference>
<dbReference type="OrthoDB" id="9766450at2"/>